<gene>
    <name evidence="4" type="primary">LOC108850917</name>
</gene>
<dbReference type="Pfam" id="PF00646">
    <property type="entry name" value="F-box"/>
    <property type="match status" value="1"/>
</dbReference>
<keyword evidence="1" id="KW-1133">Transmembrane helix</keyword>
<dbReference type="InterPro" id="IPR006527">
    <property type="entry name" value="F-box-assoc_dom_typ1"/>
</dbReference>
<protein>
    <submittedName>
        <fullName evidence="4">F-box/kelch-repeat protein At2g43270-like</fullName>
    </submittedName>
</protein>
<proteinExistence type="predicted"/>
<evidence type="ECO:0000313" key="3">
    <source>
        <dbReference type="Proteomes" id="UP000504610"/>
    </source>
</evidence>
<dbReference type="OrthoDB" id="1049201at2759"/>
<feature type="transmembrane region" description="Helical" evidence="1">
    <location>
        <begin position="347"/>
        <end position="365"/>
    </location>
</feature>
<dbReference type="InterPro" id="IPR036047">
    <property type="entry name" value="F-box-like_dom_sf"/>
</dbReference>
<evidence type="ECO:0000259" key="2">
    <source>
        <dbReference type="PROSITE" id="PS50181"/>
    </source>
</evidence>
<sequence>MYLVPDLLEEIFFRLPLKSIVKLRTLSKQWRSILESRRFEERRRGRIMNAQTKTTIIAGGDHGNQIPPRSKGDEEVEIVYLQCDLASLPSMSCDGLVCIPEPGWVNVFNPSTGESLRFSSSRDPPIPCCATANRYSDHILYDVFPGYWRMGFGRDNVSGSYKIVRMVFDSHWVILDVNIGTWQKLSPPPYEIGYKRKSTCVNGSIYWVEVSPDDHKLLALDLHAQEWRDVGLPLGALGKSCQVANLDEHRLALAATYIENDHWLFTRPVAVSKQGNLFLQDSNKRLFKCYPETGEVRFIAEEICVISPFVENLVRLGRLDIRKHGLQHLDHVPLSSRISNFFRRMKLKTPSILAITTVVVTLVMFSNRSRLSRS</sequence>
<dbReference type="Pfam" id="PF07734">
    <property type="entry name" value="FBA_1"/>
    <property type="match status" value="1"/>
</dbReference>
<dbReference type="NCBIfam" id="TIGR01640">
    <property type="entry name" value="F_box_assoc_1"/>
    <property type="match status" value="1"/>
</dbReference>
<evidence type="ECO:0000256" key="1">
    <source>
        <dbReference type="SAM" id="Phobius"/>
    </source>
</evidence>
<dbReference type="SUPFAM" id="SSF50998">
    <property type="entry name" value="Quinoprotein alcohol dehydrogenase-like"/>
    <property type="match status" value="1"/>
</dbReference>
<evidence type="ECO:0000313" key="4">
    <source>
        <dbReference type="RefSeq" id="XP_018479873.1"/>
    </source>
</evidence>
<dbReference type="InterPro" id="IPR050796">
    <property type="entry name" value="SCF_F-box_component"/>
</dbReference>
<dbReference type="InterPro" id="IPR011047">
    <property type="entry name" value="Quinoprotein_ADH-like_sf"/>
</dbReference>
<feature type="domain" description="F-box" evidence="2">
    <location>
        <begin position="1"/>
        <end position="42"/>
    </location>
</feature>
<dbReference type="InterPro" id="IPR017451">
    <property type="entry name" value="F-box-assoc_interact_dom"/>
</dbReference>
<dbReference type="InterPro" id="IPR001810">
    <property type="entry name" value="F-box_dom"/>
</dbReference>
<keyword evidence="1" id="KW-0472">Membrane</keyword>
<dbReference type="KEGG" id="rsz:108850917"/>
<dbReference type="PANTHER" id="PTHR31672">
    <property type="entry name" value="BNACNNG10540D PROTEIN"/>
    <property type="match status" value="1"/>
</dbReference>
<reference evidence="4" key="2">
    <citation type="submission" date="2025-08" db="UniProtKB">
        <authorList>
            <consortium name="RefSeq"/>
        </authorList>
    </citation>
    <scope>IDENTIFICATION</scope>
    <source>
        <tissue evidence="4">Leaf</tissue>
    </source>
</reference>
<dbReference type="SMART" id="SM00256">
    <property type="entry name" value="FBOX"/>
    <property type="match status" value="1"/>
</dbReference>
<dbReference type="GeneID" id="108850917"/>
<dbReference type="AlphaFoldDB" id="A0A6J0N7N5"/>
<dbReference type="PROSITE" id="PS50181">
    <property type="entry name" value="FBOX"/>
    <property type="match status" value="1"/>
</dbReference>
<name>A0A6J0N7N5_RAPSA</name>
<dbReference type="SUPFAM" id="SSF81383">
    <property type="entry name" value="F-box domain"/>
    <property type="match status" value="1"/>
</dbReference>
<keyword evidence="3" id="KW-1185">Reference proteome</keyword>
<keyword evidence="1" id="KW-0812">Transmembrane</keyword>
<reference evidence="3" key="1">
    <citation type="journal article" date="2019" name="Database">
        <title>The radish genome database (RadishGD): an integrated information resource for radish genomics.</title>
        <authorList>
            <person name="Yu H.J."/>
            <person name="Baek S."/>
            <person name="Lee Y.J."/>
            <person name="Cho A."/>
            <person name="Mun J.H."/>
        </authorList>
    </citation>
    <scope>NUCLEOTIDE SEQUENCE [LARGE SCALE GENOMIC DNA]</scope>
    <source>
        <strain evidence="3">cv. WK10039</strain>
    </source>
</reference>
<organism evidence="3 4">
    <name type="scientific">Raphanus sativus</name>
    <name type="common">Radish</name>
    <name type="synonym">Raphanus raphanistrum var. sativus</name>
    <dbReference type="NCBI Taxonomy" id="3726"/>
    <lineage>
        <taxon>Eukaryota</taxon>
        <taxon>Viridiplantae</taxon>
        <taxon>Streptophyta</taxon>
        <taxon>Embryophyta</taxon>
        <taxon>Tracheophyta</taxon>
        <taxon>Spermatophyta</taxon>
        <taxon>Magnoliopsida</taxon>
        <taxon>eudicotyledons</taxon>
        <taxon>Gunneridae</taxon>
        <taxon>Pentapetalae</taxon>
        <taxon>rosids</taxon>
        <taxon>malvids</taxon>
        <taxon>Brassicales</taxon>
        <taxon>Brassicaceae</taxon>
        <taxon>Brassiceae</taxon>
        <taxon>Raphanus</taxon>
    </lineage>
</organism>
<dbReference type="RefSeq" id="XP_018479873.1">
    <property type="nucleotide sequence ID" value="XM_018624371.2"/>
</dbReference>
<dbReference type="Proteomes" id="UP000504610">
    <property type="component" value="Chromosome 4"/>
</dbReference>
<dbReference type="PANTHER" id="PTHR31672:SF13">
    <property type="entry name" value="F-BOX PROTEIN CPR30-LIKE"/>
    <property type="match status" value="1"/>
</dbReference>
<accession>A0A6J0N7N5</accession>